<gene>
    <name evidence="3" type="ORF">AKJ09_00779</name>
</gene>
<keyword evidence="4" id="KW-1185">Reference proteome</keyword>
<evidence type="ECO:0000256" key="2">
    <source>
        <dbReference type="SAM" id="SignalP"/>
    </source>
</evidence>
<accession>A0A0K1PKR4</accession>
<dbReference type="AlphaFoldDB" id="A0A0K1PKR4"/>
<keyword evidence="3" id="KW-0282">Flagellum</keyword>
<feature type="chain" id="PRO_5005465623" evidence="2">
    <location>
        <begin position="24"/>
        <end position="442"/>
    </location>
</feature>
<dbReference type="EMBL" id="CP012333">
    <property type="protein sequence ID" value="AKU94115.1"/>
    <property type="molecule type" value="Genomic_DNA"/>
</dbReference>
<dbReference type="OrthoDB" id="5496307at2"/>
<feature type="region of interest" description="Disordered" evidence="1">
    <location>
        <begin position="421"/>
        <end position="442"/>
    </location>
</feature>
<keyword evidence="2" id="KW-0732">Signal</keyword>
<organism evidence="3 4">
    <name type="scientific">Labilithrix luteola</name>
    <dbReference type="NCBI Taxonomy" id="1391654"/>
    <lineage>
        <taxon>Bacteria</taxon>
        <taxon>Pseudomonadati</taxon>
        <taxon>Myxococcota</taxon>
        <taxon>Polyangia</taxon>
        <taxon>Polyangiales</taxon>
        <taxon>Labilitrichaceae</taxon>
        <taxon>Labilithrix</taxon>
    </lineage>
</organism>
<keyword evidence="3" id="KW-0966">Cell projection</keyword>
<protein>
    <submittedName>
        <fullName evidence="3">Flagellar hook-length control protein FliK</fullName>
    </submittedName>
</protein>
<sequence>MNRKTLVGAVITLVGLVPLLANCGAAGGLGDVAGKAAGVAPGLGGKCPDLTKPESILAFDFAENFKLSAEAGAKLKASTAAAVELKGFADQIDADLKAGCGGIAKDLGAGADFKDGKAACDAALKAINDTKAKLGASAKLSAVIEPPKCAADIHAFADCAGKCDAKLSGGKAKVECEPGKMSGKCDANCEGSCDVSTAAKCDGTCSGSCDAEIKGACSGKCNGKCDGKDSKGAACAGTCEGKCEGGSVKGECKGKCGGECKLKASAKCEGTCSGKCSAEFKEPKCTGEVKAPEMSADCKAHCDTDVSAKMTCSPARVGITATGTADAKAFENLKVTLEKNLPLVLKVAIGMGDRAGTVAANAQSVVEGTMSTMSSLAGSGGGQAALTTGQLTACLGDTFKGAIAAAGSIKANVSVSASVSASASGSASGGGKAGNAATLAAE</sequence>
<evidence type="ECO:0000313" key="4">
    <source>
        <dbReference type="Proteomes" id="UP000064967"/>
    </source>
</evidence>
<evidence type="ECO:0000256" key="1">
    <source>
        <dbReference type="SAM" id="MobiDB-lite"/>
    </source>
</evidence>
<name>A0A0K1PKR4_9BACT</name>
<dbReference type="Proteomes" id="UP000064967">
    <property type="component" value="Chromosome"/>
</dbReference>
<dbReference type="STRING" id="1391654.AKJ09_00779"/>
<evidence type="ECO:0000313" key="3">
    <source>
        <dbReference type="EMBL" id="AKU94115.1"/>
    </source>
</evidence>
<keyword evidence="3" id="KW-0969">Cilium</keyword>
<dbReference type="RefSeq" id="WP_146645765.1">
    <property type="nucleotide sequence ID" value="NZ_CP012333.1"/>
</dbReference>
<dbReference type="KEGG" id="llu:AKJ09_00779"/>
<proteinExistence type="predicted"/>
<feature type="signal peptide" evidence="2">
    <location>
        <begin position="1"/>
        <end position="23"/>
    </location>
</feature>
<reference evidence="3 4" key="1">
    <citation type="submission" date="2015-08" db="EMBL/GenBank/DDBJ databases">
        <authorList>
            <person name="Babu N.S."/>
            <person name="Beckwith C.J."/>
            <person name="Beseler K.G."/>
            <person name="Brison A."/>
            <person name="Carone J.V."/>
            <person name="Caskin T.P."/>
            <person name="Diamond M."/>
            <person name="Durham M.E."/>
            <person name="Foxe J.M."/>
            <person name="Go M."/>
            <person name="Henderson B.A."/>
            <person name="Jones I.B."/>
            <person name="McGettigan J.A."/>
            <person name="Micheletti S.J."/>
            <person name="Nasrallah M.E."/>
            <person name="Ortiz D."/>
            <person name="Piller C.R."/>
            <person name="Privatt S.R."/>
            <person name="Schneider S.L."/>
            <person name="Sharp S."/>
            <person name="Smith T.C."/>
            <person name="Stanton J.D."/>
            <person name="Ullery H.E."/>
            <person name="Wilson R.J."/>
            <person name="Serrano M.G."/>
            <person name="Buck G."/>
            <person name="Lee V."/>
            <person name="Wang Y."/>
            <person name="Carvalho R."/>
            <person name="Voegtly L."/>
            <person name="Shi R."/>
            <person name="Duckworth R."/>
            <person name="Johnson A."/>
            <person name="Loviza R."/>
            <person name="Walstead R."/>
            <person name="Shah Z."/>
            <person name="Kiflezghi M."/>
            <person name="Wade K."/>
            <person name="Ball S.L."/>
            <person name="Bradley K.W."/>
            <person name="Asai D.J."/>
            <person name="Bowman C.A."/>
            <person name="Russell D.A."/>
            <person name="Pope W.H."/>
            <person name="Jacobs-Sera D."/>
            <person name="Hendrix R.W."/>
            <person name="Hatfull G.F."/>
        </authorList>
    </citation>
    <scope>NUCLEOTIDE SEQUENCE [LARGE SCALE GENOMIC DNA]</scope>
    <source>
        <strain evidence="3 4">DSM 27648</strain>
    </source>
</reference>